<name>K9B6S7_9STAP</name>
<keyword evidence="2" id="KW-1185">Reference proteome</keyword>
<proteinExistence type="predicted"/>
<dbReference type="RefSeq" id="WP_009381833.1">
    <property type="nucleotide sequence ID" value="NZ_AMSQ01000001.1"/>
</dbReference>
<reference evidence="1 2" key="1">
    <citation type="journal article" date="2013" name="Genome Announc.">
        <title>Genome Sequence of Staphylococcus massiliensis Strain S46, Isolated from the Surface of Healthy Human Skin.</title>
        <authorList>
            <person name="Srivastav R."/>
            <person name="Singh A."/>
            <person name="Jangir P.K."/>
            <person name="Kumari C."/>
            <person name="Muduli S."/>
            <person name="Sharma R."/>
        </authorList>
    </citation>
    <scope>NUCLEOTIDE SEQUENCE [LARGE SCALE GENOMIC DNA]</scope>
    <source>
        <strain evidence="1 2">S46</strain>
    </source>
</reference>
<dbReference type="Proteomes" id="UP000009885">
    <property type="component" value="Unassembled WGS sequence"/>
</dbReference>
<evidence type="ECO:0000313" key="2">
    <source>
        <dbReference type="Proteomes" id="UP000009885"/>
    </source>
</evidence>
<dbReference type="EMBL" id="AMSQ01000001">
    <property type="protein sequence ID" value="EKU50542.1"/>
    <property type="molecule type" value="Genomic_DNA"/>
</dbReference>
<sequence>MSILISPVSNLLSRTTYRLDYNISLNQHIENSITSYNLQNLELKKVVEELLPKGSCQEVFIVRGGKII</sequence>
<dbReference type="AlphaFoldDB" id="K9B6S7"/>
<protein>
    <submittedName>
        <fullName evidence="1">Uncharacterized protein</fullName>
    </submittedName>
</protein>
<comment type="caution">
    <text evidence="1">The sequence shown here is derived from an EMBL/GenBank/DDBJ whole genome shotgun (WGS) entry which is preliminary data.</text>
</comment>
<organism evidence="1 2">
    <name type="scientific">Staphylococcus massiliensis S46</name>
    <dbReference type="NCBI Taxonomy" id="1229783"/>
    <lineage>
        <taxon>Bacteria</taxon>
        <taxon>Bacillati</taxon>
        <taxon>Bacillota</taxon>
        <taxon>Bacilli</taxon>
        <taxon>Bacillales</taxon>
        <taxon>Staphylococcaceae</taxon>
        <taxon>Staphylococcus</taxon>
    </lineage>
</organism>
<gene>
    <name evidence="1" type="ORF">C273_00935</name>
</gene>
<accession>K9B6S7</accession>
<evidence type="ECO:0000313" key="1">
    <source>
        <dbReference type="EMBL" id="EKU50542.1"/>
    </source>
</evidence>